<organism evidence="1">
    <name type="scientific">Arundo donax</name>
    <name type="common">Giant reed</name>
    <name type="synonym">Donax arundinaceus</name>
    <dbReference type="NCBI Taxonomy" id="35708"/>
    <lineage>
        <taxon>Eukaryota</taxon>
        <taxon>Viridiplantae</taxon>
        <taxon>Streptophyta</taxon>
        <taxon>Embryophyta</taxon>
        <taxon>Tracheophyta</taxon>
        <taxon>Spermatophyta</taxon>
        <taxon>Magnoliopsida</taxon>
        <taxon>Liliopsida</taxon>
        <taxon>Poales</taxon>
        <taxon>Poaceae</taxon>
        <taxon>PACMAD clade</taxon>
        <taxon>Arundinoideae</taxon>
        <taxon>Arundineae</taxon>
        <taxon>Arundo</taxon>
    </lineage>
</organism>
<name>A0A0A8YCV8_ARUDO</name>
<reference evidence="1" key="1">
    <citation type="submission" date="2014-09" db="EMBL/GenBank/DDBJ databases">
        <authorList>
            <person name="Magalhaes I.L.F."/>
            <person name="Oliveira U."/>
            <person name="Santos F.R."/>
            <person name="Vidigal T.H.D.A."/>
            <person name="Brescovit A.D."/>
            <person name="Santos A.J."/>
        </authorList>
    </citation>
    <scope>NUCLEOTIDE SEQUENCE</scope>
    <source>
        <tissue evidence="1">Shoot tissue taken approximately 20 cm above the soil surface</tissue>
    </source>
</reference>
<proteinExistence type="predicted"/>
<sequence length="26" mass="2753">MRAVVVRADGHHARRDVPAVVAADPS</sequence>
<reference evidence="1" key="2">
    <citation type="journal article" date="2015" name="Data Brief">
        <title>Shoot transcriptome of the giant reed, Arundo donax.</title>
        <authorList>
            <person name="Barrero R.A."/>
            <person name="Guerrero F.D."/>
            <person name="Moolhuijzen P."/>
            <person name="Goolsby J.A."/>
            <person name="Tidwell J."/>
            <person name="Bellgard S.E."/>
            <person name="Bellgard M.I."/>
        </authorList>
    </citation>
    <scope>NUCLEOTIDE SEQUENCE</scope>
    <source>
        <tissue evidence="1">Shoot tissue taken approximately 20 cm above the soil surface</tissue>
    </source>
</reference>
<protein>
    <submittedName>
        <fullName evidence="1">Uncharacterized protein</fullName>
    </submittedName>
</protein>
<dbReference type="EMBL" id="GBRH01273964">
    <property type="protein sequence ID" value="JAD23931.1"/>
    <property type="molecule type" value="Transcribed_RNA"/>
</dbReference>
<evidence type="ECO:0000313" key="1">
    <source>
        <dbReference type="EMBL" id="JAD23931.1"/>
    </source>
</evidence>
<dbReference type="AlphaFoldDB" id="A0A0A8YCV8"/>
<accession>A0A0A8YCV8</accession>